<evidence type="ECO:0000313" key="3">
    <source>
        <dbReference type="EMBL" id="KKL93067.1"/>
    </source>
</evidence>
<dbReference type="SUPFAM" id="SSF69065">
    <property type="entry name" value="RNase III domain-like"/>
    <property type="match status" value="1"/>
</dbReference>
<reference evidence="3" key="1">
    <citation type="journal article" date="2015" name="Nature">
        <title>Complex archaea that bridge the gap between prokaryotes and eukaryotes.</title>
        <authorList>
            <person name="Spang A."/>
            <person name="Saw J.H."/>
            <person name="Jorgensen S.L."/>
            <person name="Zaremba-Niedzwiedzka K."/>
            <person name="Martijn J."/>
            <person name="Lind A.E."/>
            <person name="van Eijk R."/>
            <person name="Schleper C."/>
            <person name="Guy L."/>
            <person name="Ettema T.J."/>
        </authorList>
    </citation>
    <scope>NUCLEOTIDE SEQUENCE</scope>
</reference>
<comment type="caution">
    <text evidence="3">The sequence shown here is derived from an EMBL/GenBank/DDBJ whole genome shotgun (WGS) entry which is preliminary data.</text>
</comment>
<dbReference type="GO" id="GO:0003723">
    <property type="term" value="F:RNA binding"/>
    <property type="evidence" value="ECO:0007669"/>
    <property type="project" value="UniProtKB-KW"/>
</dbReference>
<sequence>ITPKSCGGGEEFKLLALLGDRVLNLELFEILSTEGIKDSSTMTIRISNHFHNKDILCEVGKILTINKFMNPIDFNYKINKMDLKESVEALIGANFKAHGYGTHKEVIKKIYMMMKDIEKNMQKDRRLQLLSENPIGTLLELSNNDEFSSLEYDVNQIGGSDDSPLYICTILGNLFEKGYEIESDSFHQNEQDAKKDAAVEFLMMVEGNSEIREKSKSKEIIIQPKPKTLLELKEITFSLQGEVSKPKEIRLSSDTGETLVEWAKRKSIKNPFSMLVLLANRVEGVTGSSWHASLPNGNLILSKTTLDDKDYFEVGFAESISRAKKIAARKLIKNSEIFEWLKINYANKLI</sequence>
<feature type="non-terminal residue" evidence="3">
    <location>
        <position position="1"/>
    </location>
</feature>
<gene>
    <name evidence="3" type="ORF">LCGC14_1878390</name>
</gene>
<protein>
    <recommendedName>
        <fullName evidence="2">DRBM domain-containing protein</fullName>
    </recommendedName>
</protein>
<dbReference type="Gene3D" id="1.10.1520.10">
    <property type="entry name" value="Ribonuclease III domain"/>
    <property type="match status" value="1"/>
</dbReference>
<organism evidence="3">
    <name type="scientific">marine sediment metagenome</name>
    <dbReference type="NCBI Taxonomy" id="412755"/>
    <lineage>
        <taxon>unclassified sequences</taxon>
        <taxon>metagenomes</taxon>
        <taxon>ecological metagenomes</taxon>
    </lineage>
</organism>
<dbReference type="PROSITE" id="PS50137">
    <property type="entry name" value="DS_RBD"/>
    <property type="match status" value="1"/>
</dbReference>
<accession>A0A0F9J1I1</accession>
<dbReference type="GO" id="GO:0006396">
    <property type="term" value="P:RNA processing"/>
    <property type="evidence" value="ECO:0007669"/>
    <property type="project" value="InterPro"/>
</dbReference>
<dbReference type="AlphaFoldDB" id="A0A0F9J1I1"/>
<evidence type="ECO:0000256" key="1">
    <source>
        <dbReference type="ARBA" id="ARBA00022884"/>
    </source>
</evidence>
<dbReference type="InterPro" id="IPR014720">
    <property type="entry name" value="dsRBD_dom"/>
</dbReference>
<feature type="domain" description="DRBM" evidence="2">
    <location>
        <begin position="133"/>
        <end position="207"/>
    </location>
</feature>
<keyword evidence="1" id="KW-0694">RNA-binding</keyword>
<name>A0A0F9J1I1_9ZZZZ</name>
<dbReference type="GO" id="GO:0004525">
    <property type="term" value="F:ribonuclease III activity"/>
    <property type="evidence" value="ECO:0007669"/>
    <property type="project" value="InterPro"/>
</dbReference>
<evidence type="ECO:0000259" key="2">
    <source>
        <dbReference type="PROSITE" id="PS50137"/>
    </source>
</evidence>
<dbReference type="EMBL" id="LAZR01019294">
    <property type="protein sequence ID" value="KKL93067.1"/>
    <property type="molecule type" value="Genomic_DNA"/>
</dbReference>
<dbReference type="InterPro" id="IPR036389">
    <property type="entry name" value="RNase_III_sf"/>
</dbReference>
<proteinExistence type="predicted"/>